<proteinExistence type="predicted"/>
<name>A0AA87MJY9_9LEPT</name>
<organism evidence="1 2">
    <name type="scientific">Leptospira mayottensis 200901122</name>
    <dbReference type="NCBI Taxonomy" id="1193010"/>
    <lineage>
        <taxon>Bacteria</taxon>
        <taxon>Pseudomonadati</taxon>
        <taxon>Spirochaetota</taxon>
        <taxon>Spirochaetia</taxon>
        <taxon>Leptospirales</taxon>
        <taxon>Leptospiraceae</taxon>
        <taxon>Leptospira</taxon>
    </lineage>
</organism>
<accession>A0AA87MJY9</accession>
<dbReference type="EMBL" id="AKWM02000078">
    <property type="protein sequence ID" value="EKR98475.1"/>
    <property type="molecule type" value="Genomic_DNA"/>
</dbReference>
<gene>
    <name evidence="1" type="ORF">LEP1GSC125_1824</name>
</gene>
<reference evidence="1 2" key="1">
    <citation type="journal article" date="2014" name="Int. J. Syst. Evol. Microbiol.">
        <title>Leptospira mayottensis sp. nov., a pathogenic species of the genus Leptospira isolated from humans.</title>
        <authorList>
            <person name="Bourhy P."/>
            <person name="Collet L."/>
            <person name="Brisse S."/>
            <person name="Picardeau M."/>
        </authorList>
    </citation>
    <scope>NUCLEOTIDE SEQUENCE [LARGE SCALE GENOMIC DNA]</scope>
    <source>
        <strain evidence="1 2">200901122</strain>
    </source>
</reference>
<dbReference type="Proteomes" id="UP000001343">
    <property type="component" value="Unassembled WGS sequence"/>
</dbReference>
<comment type="caution">
    <text evidence="1">The sequence shown here is derived from an EMBL/GenBank/DDBJ whole genome shotgun (WGS) entry which is preliminary data.</text>
</comment>
<protein>
    <submittedName>
        <fullName evidence="1">Uncharacterized protein</fullName>
    </submittedName>
</protein>
<evidence type="ECO:0000313" key="2">
    <source>
        <dbReference type="Proteomes" id="UP000001343"/>
    </source>
</evidence>
<dbReference type="RefSeq" id="WP_002764462.1">
    <property type="nucleotide sequence ID" value="NZ_AKWM02000078.1"/>
</dbReference>
<sequence length="241" mass="27600">MEKVFVYSVDSLEEFPVDRIDSINLEVELYNRGKSEEKQKRLHRGTTFPPEGFKFEVGYLKELTLSEKADRGLFNVPPDQKIENDQLVPKTTLELLQCCFLTISNYKTQKITLIKSKFDEALETVLARYPKHEPISWPVLREQANLWIETLPVGRDSIKSKLQALISEAKSNSDDDISELANSIRDKAAKYELFSGTCKRIKKDLISQIENNAKTNVSVLYAEIEAIQISFPSYDEVTSNE</sequence>
<evidence type="ECO:0000313" key="1">
    <source>
        <dbReference type="EMBL" id="EKR98475.1"/>
    </source>
</evidence>
<dbReference type="AlphaFoldDB" id="A0AA87MJY9"/>